<protein>
    <submittedName>
        <fullName evidence="2">Virulence-associated E family protein</fullName>
    </submittedName>
</protein>
<evidence type="ECO:0000313" key="2">
    <source>
        <dbReference type="EMBL" id="MDC4239649.1"/>
    </source>
</evidence>
<accession>A0A9X4AZB4</accession>
<proteinExistence type="predicted"/>
<dbReference type="InterPro" id="IPR007936">
    <property type="entry name" value="VapE-like_dom"/>
</dbReference>
<feature type="domain" description="Virulence-associated protein E-like" evidence="1">
    <location>
        <begin position="478"/>
        <end position="696"/>
    </location>
</feature>
<reference evidence="2" key="1">
    <citation type="submission" date="2022-05" db="EMBL/GenBank/DDBJ databases">
        <title>Draft genome sequence of Clostridium tertium strain CP3 isolated from Peru.</title>
        <authorList>
            <person name="Hurtado R."/>
            <person name="Lima L."/>
            <person name="Sousa T."/>
            <person name="Jaiswal A.K."/>
            <person name="Tiwari S."/>
            <person name="Maturrano L."/>
            <person name="Brenig B."/>
            <person name="Azevedo V."/>
        </authorList>
    </citation>
    <scope>NUCLEOTIDE SEQUENCE</scope>
    <source>
        <strain evidence="2">CP3</strain>
    </source>
</reference>
<sequence>MEINPKEDIELKIKYDGSIALATGKSKKEIHWKNKNISWSDLVKKLSHTTRTPETVADYKKMAKVDKDRVKDVGGFVGGTLKNGRRLKANVANRTLLTLDLDYVEGDIWSSIELLYDFNVVMYSTHTHTANNQRLRLVIPLSRPVLPDEYQAIARMVADDLGIDQFDDTTYDPERLMYWPSTSCDGDYVFKYQDLPWLNPDEVLERYPFGWQDVSYWPESSRARAKLNKALSKQEDPLTKKGIIGAFCRTYSITESIEEFLSDIYVSGSDNTRYTYSEGSTTGGVVIYDDKFSYSHHGTDPASNTLCNAFDLVRIHKFGELDEDSTAIGSKLPSFKKMEEFAAADPKVKMQIGKEKLESAKEEFDIVEDEDNKNWLTELDFNEKGTLKNTPNNFVLILNNDENLKGKMAINEFSNRICVLGQLPWRKENDLSDWSDEDDSSLRIYISKIWEIQSKQNCEDALKQTVKTNSYHPVRDYLNSLLWDGVSRIDTLLVDYMGAEDNEYTRFVTRKWLCGAVARIFVPGIKFDYMLVLTGAQGIYKSTFFNYLSKGWFTDSIQDVEGNQAIEKLMNSWIIEFGELQAFSKAESNAIKRFITSQEDRTRLAYAKRTSYLKRQCVFAGTTNKSEFLKDDTGDRRYWPVNVKAEGRTKDVREDLPKEVDQIWAEAIHFWKDLKEPLAPTKEQEALAKIEQEDHREVNEKEGLIIKYLDTLLPENWEDVDLYRRRSFLQGADVLEGTVKREKVCAIEVWCECYEKSKADMKKSDSIEINNILNRLKGWSKATKRIRFKEYGMQRYFERID</sequence>
<gene>
    <name evidence="2" type="ORF">NE398_05665</name>
</gene>
<dbReference type="EMBL" id="JAMRYU010000004">
    <property type="protein sequence ID" value="MDC4239649.1"/>
    <property type="molecule type" value="Genomic_DNA"/>
</dbReference>
<name>A0A9X4AZB4_9CLOT</name>
<dbReference type="PANTHER" id="PTHR34985">
    <property type="entry name" value="SLR0554 PROTEIN"/>
    <property type="match status" value="1"/>
</dbReference>
<dbReference type="AlphaFoldDB" id="A0A9X4AZB4"/>
<dbReference type="Pfam" id="PF05272">
    <property type="entry name" value="VapE-like_dom"/>
    <property type="match status" value="1"/>
</dbReference>
<dbReference type="RefSeq" id="WP_272470123.1">
    <property type="nucleotide sequence ID" value="NZ_JAMRYU010000004.1"/>
</dbReference>
<evidence type="ECO:0000259" key="1">
    <source>
        <dbReference type="Pfam" id="PF05272"/>
    </source>
</evidence>
<evidence type="ECO:0000313" key="3">
    <source>
        <dbReference type="Proteomes" id="UP001141183"/>
    </source>
</evidence>
<dbReference type="PANTHER" id="PTHR34985:SF1">
    <property type="entry name" value="SLR0554 PROTEIN"/>
    <property type="match status" value="1"/>
</dbReference>
<organism evidence="2 3">
    <name type="scientific">Clostridium tertium</name>
    <dbReference type="NCBI Taxonomy" id="1559"/>
    <lineage>
        <taxon>Bacteria</taxon>
        <taxon>Bacillati</taxon>
        <taxon>Bacillota</taxon>
        <taxon>Clostridia</taxon>
        <taxon>Eubacteriales</taxon>
        <taxon>Clostridiaceae</taxon>
        <taxon>Clostridium</taxon>
    </lineage>
</organism>
<dbReference type="Proteomes" id="UP001141183">
    <property type="component" value="Unassembled WGS sequence"/>
</dbReference>
<comment type="caution">
    <text evidence="2">The sequence shown here is derived from an EMBL/GenBank/DDBJ whole genome shotgun (WGS) entry which is preliminary data.</text>
</comment>
<keyword evidence="3" id="KW-1185">Reference proteome</keyword>